<protein>
    <submittedName>
        <fullName evidence="1">Uncharacterized protein</fullName>
    </submittedName>
</protein>
<sequence length="548" mass="62233">MSVKTSSFNETLLLDKNGKVLKSLLIFPGSKNGPVIQSLNAGNVPYPWPPAIYVEKMDKEPQLVEVDPEFLSSVKLQMHHLRHQAALNVQHWFQLYGFRKGSEKEQAFDREIKEEYPAQANSQGKYSLGLTTGLGWDSTLSPQQAALLQHLKLHSHGLRGGVFNLSEAFDCYLLNCYLKNNGPTFILHLSPSHLQKYQFWQVDYLAICQYHCFNKGNLSCLNCSLDVSKIPQLANNVTLMLVVTSITLDKEQGQLPKGTQIWQILLIKYHYQLVKARSKGAAGQAYFHMGHELCNEEVDPLDLRKKDKQLDPHIHWPVRNKLAQFPWAADPSAPGLEKRKERHQTPYLLTKRMQILSLESLGEESLSGSSMPELESYFLTSRENVAIIKIQSSLDYTIAEVLSTGMPFQPEFVELGLNDCQGIKILLEGPSYIAANLNHAVIVTSKTPDGEELVTEPITMDEEKVCIHTWTRKAEALMEKPWAEVMQGEALALTMEEWKTYIVEFKQNQGEMMDLMDIAYLVDWLVIKHDALIMPEVFRGYNVKTKTV</sequence>
<organism evidence="1 2">
    <name type="scientific">Armillaria luteobubalina</name>
    <dbReference type="NCBI Taxonomy" id="153913"/>
    <lineage>
        <taxon>Eukaryota</taxon>
        <taxon>Fungi</taxon>
        <taxon>Dikarya</taxon>
        <taxon>Basidiomycota</taxon>
        <taxon>Agaricomycotina</taxon>
        <taxon>Agaricomycetes</taxon>
        <taxon>Agaricomycetidae</taxon>
        <taxon>Agaricales</taxon>
        <taxon>Marasmiineae</taxon>
        <taxon>Physalacriaceae</taxon>
        <taxon>Armillaria</taxon>
    </lineage>
</organism>
<accession>A0AA39Q7S6</accession>
<reference evidence="1" key="1">
    <citation type="submission" date="2023-06" db="EMBL/GenBank/DDBJ databases">
        <authorList>
            <consortium name="Lawrence Berkeley National Laboratory"/>
            <person name="Ahrendt S."/>
            <person name="Sahu N."/>
            <person name="Indic B."/>
            <person name="Wong-Bajracharya J."/>
            <person name="Merenyi Z."/>
            <person name="Ke H.-M."/>
            <person name="Monk M."/>
            <person name="Kocsube S."/>
            <person name="Drula E."/>
            <person name="Lipzen A."/>
            <person name="Balint B."/>
            <person name="Henrissat B."/>
            <person name="Andreopoulos B."/>
            <person name="Martin F.M."/>
            <person name="Harder C.B."/>
            <person name="Rigling D."/>
            <person name="Ford K.L."/>
            <person name="Foster G.D."/>
            <person name="Pangilinan J."/>
            <person name="Papanicolaou A."/>
            <person name="Barry K."/>
            <person name="LaButti K."/>
            <person name="Viragh M."/>
            <person name="Koriabine M."/>
            <person name="Yan M."/>
            <person name="Riley R."/>
            <person name="Champramary S."/>
            <person name="Plett K.L."/>
            <person name="Tsai I.J."/>
            <person name="Slot J."/>
            <person name="Sipos G."/>
            <person name="Plett J."/>
            <person name="Nagy L.G."/>
            <person name="Grigoriev I.V."/>
        </authorList>
    </citation>
    <scope>NUCLEOTIDE SEQUENCE</scope>
    <source>
        <strain evidence="1">HWK02</strain>
    </source>
</reference>
<comment type="caution">
    <text evidence="1">The sequence shown here is derived from an EMBL/GenBank/DDBJ whole genome shotgun (WGS) entry which is preliminary data.</text>
</comment>
<dbReference type="EMBL" id="JAUEPU010000014">
    <property type="protein sequence ID" value="KAK0496911.1"/>
    <property type="molecule type" value="Genomic_DNA"/>
</dbReference>
<evidence type="ECO:0000313" key="2">
    <source>
        <dbReference type="Proteomes" id="UP001175228"/>
    </source>
</evidence>
<dbReference type="AlphaFoldDB" id="A0AA39Q7S6"/>
<gene>
    <name evidence="1" type="ORF">EDD18DRAFT_1105227</name>
</gene>
<keyword evidence="2" id="KW-1185">Reference proteome</keyword>
<dbReference type="Proteomes" id="UP001175228">
    <property type="component" value="Unassembled WGS sequence"/>
</dbReference>
<name>A0AA39Q7S6_9AGAR</name>
<evidence type="ECO:0000313" key="1">
    <source>
        <dbReference type="EMBL" id="KAK0496911.1"/>
    </source>
</evidence>
<proteinExistence type="predicted"/>